<evidence type="ECO:0000313" key="2">
    <source>
        <dbReference type="EMBL" id="MFD1421197.1"/>
    </source>
</evidence>
<evidence type="ECO:0000256" key="1">
    <source>
        <dbReference type="SAM" id="Phobius"/>
    </source>
</evidence>
<dbReference type="InterPro" id="IPR017853">
    <property type="entry name" value="GH"/>
</dbReference>
<dbReference type="EMBL" id="JBHTOJ010000031">
    <property type="protein sequence ID" value="MFD1421197.1"/>
    <property type="molecule type" value="Genomic_DNA"/>
</dbReference>
<dbReference type="PANTHER" id="PTHR12631:SF10">
    <property type="entry name" value="BETA-XYLOSIDASE-LIKE PROTEIN-RELATED"/>
    <property type="match status" value="1"/>
</dbReference>
<dbReference type="InterPro" id="IPR051923">
    <property type="entry name" value="Glycosyl_Hydrolase_39"/>
</dbReference>
<proteinExistence type="predicted"/>
<name>A0ABW4C1C5_9LACO</name>
<keyword evidence="1" id="KW-0812">Transmembrane</keyword>
<keyword evidence="1" id="KW-0472">Membrane</keyword>
<accession>A0ABW4C1C5</accession>
<evidence type="ECO:0000313" key="3">
    <source>
        <dbReference type="Proteomes" id="UP001597188"/>
    </source>
</evidence>
<evidence type="ECO:0008006" key="4">
    <source>
        <dbReference type="Google" id="ProtNLM"/>
    </source>
</evidence>
<dbReference type="PANTHER" id="PTHR12631">
    <property type="entry name" value="ALPHA-L-IDURONIDASE"/>
    <property type="match status" value="1"/>
</dbReference>
<reference evidence="3" key="1">
    <citation type="journal article" date="2019" name="Int. J. Syst. Evol. Microbiol.">
        <title>The Global Catalogue of Microorganisms (GCM) 10K type strain sequencing project: providing services to taxonomists for standard genome sequencing and annotation.</title>
        <authorList>
            <consortium name="The Broad Institute Genomics Platform"/>
            <consortium name="The Broad Institute Genome Sequencing Center for Infectious Disease"/>
            <person name="Wu L."/>
            <person name="Ma J."/>
        </authorList>
    </citation>
    <scope>NUCLEOTIDE SEQUENCE [LARGE SCALE GENOMIC DNA]</scope>
    <source>
        <strain evidence="3">CCM 8931</strain>
    </source>
</reference>
<organism evidence="2 3">
    <name type="scientific">Lactiplantibacillus songbeiensis</name>
    <dbReference type="NCBI Taxonomy" id="2559920"/>
    <lineage>
        <taxon>Bacteria</taxon>
        <taxon>Bacillati</taxon>
        <taxon>Bacillota</taxon>
        <taxon>Bacilli</taxon>
        <taxon>Lactobacillales</taxon>
        <taxon>Lactobacillaceae</taxon>
        <taxon>Lactiplantibacillus</taxon>
    </lineage>
</organism>
<dbReference type="Proteomes" id="UP001597188">
    <property type="component" value="Unassembled WGS sequence"/>
</dbReference>
<keyword evidence="1" id="KW-1133">Transmembrane helix</keyword>
<dbReference type="SUPFAM" id="SSF51445">
    <property type="entry name" value="(Trans)glycosidases"/>
    <property type="match status" value="1"/>
</dbReference>
<dbReference type="RefSeq" id="WP_137636328.1">
    <property type="nucleotide sequence ID" value="NZ_BJDL01000042.1"/>
</dbReference>
<dbReference type="Gene3D" id="3.20.20.80">
    <property type="entry name" value="Glycosidases"/>
    <property type="match status" value="1"/>
</dbReference>
<gene>
    <name evidence="2" type="ORF">ACFQ5L_09630</name>
</gene>
<keyword evidence="3" id="KW-1185">Reference proteome</keyword>
<protein>
    <recommendedName>
        <fullName evidence="4">Glycoside hydrolase family 5 domain-containing protein</fullName>
    </recommendedName>
</protein>
<comment type="caution">
    <text evidence="2">The sequence shown here is derived from an EMBL/GenBank/DDBJ whole genome shotgun (WGS) entry which is preliminary data.</text>
</comment>
<feature type="transmembrane region" description="Helical" evidence="1">
    <location>
        <begin position="6"/>
        <end position="24"/>
    </location>
</feature>
<sequence>MKKHRIFLWLILLFMLSITAFFIFEKRQQQDRKIEERQTQEEARSSILNSKVPITDKVGSFVWLYAYKKDTSQNWMYIRSQLKIAKKSDLRYVVLPIVFKKEYIKSGKFDYSEFDRVIKQVRKEKLKPIIVFSADNVKDVSAYRSHSGKVIQKYENLMKDAVIRYKDNGIVWQMWNEPNSLFWFNQSEDGNNRKLVHAWIGMEKNLYHFIRKNDPNSIFLGGALAGNYSDSKNTIKLALNDGLASTADAIANHPYISSVEPNKGAPENLLVLNSRNILVSLTNSKNIEAVKKIPLVTTEMGYSMGKTHHGIWSEGDQANYLARSIFILDMLHQPIISLYSLVDEGNGSGQWGMYRGNAPDYAAKQSGELITQLLSNLEGYRLSYRVNQYLNQDFVLLYIKTGQHKRYVCWTTGTNHQVEIANQKVTLSQTPQIVYEK</sequence>